<accession>A0A934WRD2</accession>
<dbReference type="InterPro" id="IPR026881">
    <property type="entry name" value="WYL_dom"/>
</dbReference>
<reference evidence="2" key="1">
    <citation type="submission" date="2021-01" db="EMBL/GenBank/DDBJ databases">
        <title>Genome public.</title>
        <authorList>
            <person name="Liu C."/>
            <person name="Sun Q."/>
        </authorList>
    </citation>
    <scope>NUCLEOTIDE SEQUENCE</scope>
    <source>
        <strain evidence="2">M6</strain>
    </source>
</reference>
<sequence>MMYAKPPKKLLIMNILDILRKYTDENHRLSQNDILEILEREYQMKTERKAVKRNLMDLIEFGYDIEYSDSLRMIKGRNGELEESHILSDFYLNHEFTDSELRLLVDSVMFSTHIPSEQSQRLVKKLKGLSNIYFDSRVRYIVKPPVEKTDNRQLFYNIELLDEAISKGRKVRFHYTEYRSDKKPHKRMRADGTVRDYVINPYHMAAREGKYYLICNYDKYDDVTNYRIDRICDIEILDEAAKPFESLPEANGRRLNIKEYMTKHPYMFASEDVHAVFRIDKIILSDTIDMFGKNIRLTDETDEQITVTVTVNEMAVEQFAKAFTPFVEIIAPQRLREQMIDNMRIGLKKYRKTIRRDE</sequence>
<dbReference type="PANTHER" id="PTHR34580:SF1">
    <property type="entry name" value="PROTEIN PAFC"/>
    <property type="match status" value="1"/>
</dbReference>
<evidence type="ECO:0000259" key="1">
    <source>
        <dbReference type="Pfam" id="PF13280"/>
    </source>
</evidence>
<feature type="domain" description="WYL" evidence="1">
    <location>
        <begin position="158"/>
        <end position="235"/>
    </location>
</feature>
<comment type="caution">
    <text evidence="2">The sequence shown here is derived from an EMBL/GenBank/DDBJ whole genome shotgun (WGS) entry which is preliminary data.</text>
</comment>
<dbReference type="Pfam" id="PF13280">
    <property type="entry name" value="WYL"/>
    <property type="match status" value="1"/>
</dbReference>
<proteinExistence type="predicted"/>
<dbReference type="EMBL" id="JAEQMG010000042">
    <property type="protein sequence ID" value="MBK6087890.1"/>
    <property type="molecule type" value="Genomic_DNA"/>
</dbReference>
<name>A0A934WRD2_9FIRM</name>
<dbReference type="InterPro" id="IPR051534">
    <property type="entry name" value="CBASS_pafABC_assoc_protein"/>
</dbReference>
<evidence type="ECO:0000313" key="3">
    <source>
        <dbReference type="Proteomes" id="UP000633365"/>
    </source>
</evidence>
<evidence type="ECO:0000313" key="2">
    <source>
        <dbReference type="EMBL" id="MBK6087890.1"/>
    </source>
</evidence>
<dbReference type="AlphaFoldDB" id="A0A934WRD2"/>
<organism evidence="2 3">
    <name type="scientific">Ruminococcus difficilis</name>
    <dbReference type="NCBI Taxonomy" id="2763069"/>
    <lineage>
        <taxon>Bacteria</taxon>
        <taxon>Bacillati</taxon>
        <taxon>Bacillota</taxon>
        <taxon>Clostridia</taxon>
        <taxon>Eubacteriales</taxon>
        <taxon>Oscillospiraceae</taxon>
        <taxon>Ruminococcus</taxon>
    </lineage>
</organism>
<keyword evidence="3" id="KW-1185">Reference proteome</keyword>
<protein>
    <submittedName>
        <fullName evidence="2">WYL domain-containing protein</fullName>
    </submittedName>
</protein>
<dbReference type="PROSITE" id="PS52050">
    <property type="entry name" value="WYL"/>
    <property type="match status" value="1"/>
</dbReference>
<dbReference type="PANTHER" id="PTHR34580">
    <property type="match status" value="1"/>
</dbReference>
<dbReference type="Proteomes" id="UP000633365">
    <property type="component" value="Unassembled WGS sequence"/>
</dbReference>
<gene>
    <name evidence="2" type="ORF">JKK62_04360</name>
</gene>